<feature type="compositionally biased region" description="Basic and acidic residues" evidence="1">
    <location>
        <begin position="63"/>
        <end position="84"/>
    </location>
</feature>
<reference evidence="2" key="1">
    <citation type="journal article" date="2021" name="J Fungi (Basel)">
        <title>Virulence traits and population genomics of the black yeast Aureobasidium melanogenum.</title>
        <authorList>
            <person name="Cernosa A."/>
            <person name="Sun X."/>
            <person name="Gostincar C."/>
            <person name="Fang C."/>
            <person name="Gunde-Cimerman N."/>
            <person name="Song Z."/>
        </authorList>
    </citation>
    <scope>NUCLEOTIDE SEQUENCE</scope>
    <source>
        <strain evidence="2">EXF-9911</strain>
    </source>
</reference>
<evidence type="ECO:0000313" key="3">
    <source>
        <dbReference type="Proteomes" id="UP000779574"/>
    </source>
</evidence>
<sequence length="367" mass="41273">MDINSTGSGEFYPGGIPKGAADWEKHILDQQAMFGGSNHAPLSRRRKTVVGIPNFGEFLREYEDRANEQRRRTTSRKDSHQTPDEDKDEFSHNNMHFGADFLPASFSSTASSIHTKHSSPHVPMSKKLFTPGSRHSRHGSASRPKLPESFMSAPDVPRPDSPETYKRKIHEHKAKFNASQKQPPVSSSNPPQPVPVPPSQPTADANGPSPVTMYALWRQDCDEQLKDKSTMTHVPVPPLPTCSECVNASILGGQPVPIACGHSLDKVFRTGIDERPGSFAFSKAYFTILKGERQRWHTDRFGACNPEVKSRIVADAQQLFILINDLFELEKLRMVEMAEMIPEHVPAHQPYRTPEYFKFRPDERPAW</sequence>
<dbReference type="AlphaFoldDB" id="A0A9P8E4Q4"/>
<organism evidence="2 3">
    <name type="scientific">Aureobasidium melanogenum</name>
    <name type="common">Aureobasidium pullulans var. melanogenum</name>
    <dbReference type="NCBI Taxonomy" id="46634"/>
    <lineage>
        <taxon>Eukaryota</taxon>
        <taxon>Fungi</taxon>
        <taxon>Dikarya</taxon>
        <taxon>Ascomycota</taxon>
        <taxon>Pezizomycotina</taxon>
        <taxon>Dothideomycetes</taxon>
        <taxon>Dothideomycetidae</taxon>
        <taxon>Dothideales</taxon>
        <taxon>Saccotheciaceae</taxon>
        <taxon>Aureobasidium</taxon>
    </lineage>
</organism>
<feature type="region of interest" description="Disordered" evidence="1">
    <location>
        <begin position="111"/>
        <end position="163"/>
    </location>
</feature>
<dbReference type="EMBL" id="JAHFXF010000948">
    <property type="protein sequence ID" value="KAG9680702.1"/>
    <property type="molecule type" value="Genomic_DNA"/>
</dbReference>
<feature type="region of interest" description="Disordered" evidence="1">
    <location>
        <begin position="63"/>
        <end position="96"/>
    </location>
</feature>
<evidence type="ECO:0000256" key="1">
    <source>
        <dbReference type="SAM" id="MobiDB-lite"/>
    </source>
</evidence>
<accession>A0A9P8E4Q4</accession>
<dbReference type="Proteomes" id="UP000779574">
    <property type="component" value="Unassembled WGS sequence"/>
</dbReference>
<protein>
    <submittedName>
        <fullName evidence="2">Uncharacterized protein</fullName>
    </submittedName>
</protein>
<gene>
    <name evidence="2" type="ORF">KCU76_g14986</name>
</gene>
<feature type="compositionally biased region" description="Pro residues" evidence="1">
    <location>
        <begin position="190"/>
        <end position="200"/>
    </location>
</feature>
<comment type="caution">
    <text evidence="2">The sequence shown here is derived from an EMBL/GenBank/DDBJ whole genome shotgun (WGS) entry which is preliminary data.</text>
</comment>
<dbReference type="OrthoDB" id="3874224at2759"/>
<reference evidence="2" key="2">
    <citation type="submission" date="2021-08" db="EMBL/GenBank/DDBJ databases">
        <authorList>
            <person name="Gostincar C."/>
            <person name="Sun X."/>
            <person name="Song Z."/>
            <person name="Gunde-Cimerman N."/>
        </authorList>
    </citation>
    <scope>NUCLEOTIDE SEQUENCE</scope>
    <source>
        <strain evidence="2">EXF-9911</strain>
    </source>
</reference>
<feature type="region of interest" description="Disordered" evidence="1">
    <location>
        <begin position="175"/>
        <end position="210"/>
    </location>
</feature>
<feature type="non-terminal residue" evidence="2">
    <location>
        <position position="1"/>
    </location>
</feature>
<feature type="compositionally biased region" description="Low complexity" evidence="1">
    <location>
        <begin position="179"/>
        <end position="189"/>
    </location>
</feature>
<name>A0A9P8E4Q4_AURME</name>
<proteinExistence type="predicted"/>
<evidence type="ECO:0000313" key="2">
    <source>
        <dbReference type="EMBL" id="KAG9680702.1"/>
    </source>
</evidence>